<proteinExistence type="predicted"/>
<reference evidence="2 3" key="1">
    <citation type="submission" date="2016-04" db="EMBL/GenBank/DDBJ databases">
        <title>Complete Genome Sequence of Halotalea alkalilenta IHB B 13600.</title>
        <authorList>
            <person name="Swarnkar M.K."/>
            <person name="Sharma A."/>
            <person name="Kaushal K."/>
            <person name="Soni R."/>
            <person name="Rana S."/>
            <person name="Singh A.K."/>
            <person name="Gulati A."/>
        </authorList>
    </citation>
    <scope>NUCLEOTIDE SEQUENCE [LARGE SCALE GENOMIC DNA]</scope>
    <source>
        <strain evidence="2 3">IHB B 13600</strain>
    </source>
</reference>
<feature type="compositionally biased region" description="Basic and acidic residues" evidence="1">
    <location>
        <begin position="29"/>
        <end position="48"/>
    </location>
</feature>
<keyword evidence="3" id="KW-1185">Reference proteome</keyword>
<organism evidence="2 3">
    <name type="scientific">Halotalea alkalilenta</name>
    <dbReference type="NCBI Taxonomy" id="376489"/>
    <lineage>
        <taxon>Bacteria</taxon>
        <taxon>Pseudomonadati</taxon>
        <taxon>Pseudomonadota</taxon>
        <taxon>Gammaproteobacteria</taxon>
        <taxon>Oceanospirillales</taxon>
        <taxon>Halomonadaceae</taxon>
        <taxon>Halotalea</taxon>
    </lineage>
</organism>
<accession>A0A172YI68</accession>
<evidence type="ECO:0000313" key="3">
    <source>
        <dbReference type="Proteomes" id="UP000077875"/>
    </source>
</evidence>
<protein>
    <submittedName>
        <fullName evidence="2">Uncharacterized protein</fullName>
    </submittedName>
</protein>
<dbReference type="AlphaFoldDB" id="A0A172YI68"/>
<evidence type="ECO:0000313" key="2">
    <source>
        <dbReference type="EMBL" id="ANF58883.1"/>
    </source>
</evidence>
<dbReference type="EMBL" id="CP015243">
    <property type="protein sequence ID" value="ANF58883.1"/>
    <property type="molecule type" value="Genomic_DNA"/>
</dbReference>
<sequence length="63" mass="7060">MTTYRVFSEDRSVDLLVEAENERDALNQAAREKGYSSHTQMCRDHGEESGEAVLKAVEVEVGD</sequence>
<gene>
    <name evidence="2" type="ORF">A5892_16580</name>
</gene>
<dbReference type="Proteomes" id="UP000077875">
    <property type="component" value="Chromosome"/>
</dbReference>
<name>A0A172YI68_9GAMM</name>
<dbReference type="KEGG" id="haa:A5892_16580"/>
<dbReference type="STRING" id="376489.A5892_16580"/>
<feature type="region of interest" description="Disordered" evidence="1">
    <location>
        <begin position="29"/>
        <end position="50"/>
    </location>
</feature>
<evidence type="ECO:0000256" key="1">
    <source>
        <dbReference type="SAM" id="MobiDB-lite"/>
    </source>
</evidence>
<dbReference type="RefSeq" id="WP_064123738.1">
    <property type="nucleotide sequence ID" value="NZ_CP015243.1"/>
</dbReference>